<reference evidence="4" key="3">
    <citation type="journal article" date="2019" name="Microbiol. Resour. Announc.">
        <title>Draft Genome Sequences of Type Strains of Gordonibacter faecihominis, Paraeggerthella hongkongensis, Parvibacter caecicola,Slackia equolifaciens, Slackia faecicanis, and Slackia isoflavoniconvertens.</title>
        <authorList>
            <person name="Danylec N."/>
            <person name="Stoll D.A."/>
            <person name="Dotsch A."/>
            <person name="Huch M."/>
        </authorList>
    </citation>
    <scope>NUCLEOTIDE SEQUENCE</scope>
    <source>
        <strain evidence="4">DSM 16107</strain>
    </source>
</reference>
<dbReference type="InterPro" id="IPR047057">
    <property type="entry name" value="MerR_fam"/>
</dbReference>
<dbReference type="EMBL" id="QICC01000022">
    <property type="protein sequence ID" value="RNM41957.1"/>
    <property type="molecule type" value="Genomic_DNA"/>
</dbReference>
<dbReference type="Pfam" id="PF13411">
    <property type="entry name" value="MerR_1"/>
    <property type="match status" value="1"/>
</dbReference>
<sequence>MQPPSSLLLSTGEFARMCNVSKELLIHYDKVGLLKPKEIGKNGYRYYSLKQLYLMDAIRFFLDTGMSMKEVKAYLDNRTTDLFLETTQAGIEKMKKQRDVLDARIGMIEKMRYITQRALLFPKDKPRLSFWDETWLITTDVKLERTQQSFAQAVSEHAEFCKSSAGVTKFPFGRAVYFPDLADPEDFYYTKLITWISPPEHPMLLGDRLVCKQRGNYAVILHQGGTSTVAQSYAKLLRYIKREGFEIMGPVYEFDMNSYLMSDSADDYLLHISVLVDV</sequence>
<evidence type="ECO:0000313" key="5">
    <source>
        <dbReference type="Proteomes" id="UP000253817"/>
    </source>
</evidence>
<protein>
    <submittedName>
        <fullName evidence="4">MerR family transcriptional regulator</fullName>
    </submittedName>
</protein>
<dbReference type="InterPro" id="IPR029442">
    <property type="entry name" value="GyrI-like"/>
</dbReference>
<gene>
    <name evidence="3" type="ORF">C1876_15165</name>
    <name evidence="4" type="ORF">DMP09_07085</name>
</gene>
<dbReference type="EMBL" id="PPTT01000034">
    <property type="protein sequence ID" value="RDB65982.1"/>
    <property type="molecule type" value="Genomic_DNA"/>
</dbReference>
<comment type="caution">
    <text evidence="4">The sequence shown here is derived from an EMBL/GenBank/DDBJ whole genome shotgun (WGS) entry which is preliminary data.</text>
</comment>
<dbReference type="SUPFAM" id="SSF46955">
    <property type="entry name" value="Putative DNA-binding domain"/>
    <property type="match status" value="1"/>
</dbReference>
<dbReference type="OrthoDB" id="7849865at2"/>
<dbReference type="Proteomes" id="UP000270112">
    <property type="component" value="Unassembled WGS sequence"/>
</dbReference>
<name>A0A3N0IYA7_9ACTN</name>
<organism evidence="4 6">
    <name type="scientific">Eggerthella sinensis</name>
    <dbReference type="NCBI Taxonomy" id="242230"/>
    <lineage>
        <taxon>Bacteria</taxon>
        <taxon>Bacillati</taxon>
        <taxon>Actinomycetota</taxon>
        <taxon>Coriobacteriia</taxon>
        <taxon>Eggerthellales</taxon>
        <taxon>Eggerthellaceae</taxon>
        <taxon>Eggerthella</taxon>
    </lineage>
</organism>
<dbReference type="PANTHER" id="PTHR30204:SF85">
    <property type="entry name" value="MULTIDRUG-EFFLUX TRANSPORTER 2 REGULATOR"/>
    <property type="match status" value="1"/>
</dbReference>
<evidence type="ECO:0000313" key="4">
    <source>
        <dbReference type="EMBL" id="RNM41957.1"/>
    </source>
</evidence>
<dbReference type="GO" id="GO:0003677">
    <property type="term" value="F:DNA binding"/>
    <property type="evidence" value="ECO:0007669"/>
    <property type="project" value="UniProtKB-KW"/>
</dbReference>
<dbReference type="GO" id="GO:0003700">
    <property type="term" value="F:DNA-binding transcription factor activity"/>
    <property type="evidence" value="ECO:0007669"/>
    <property type="project" value="InterPro"/>
</dbReference>
<dbReference type="SUPFAM" id="SSF55136">
    <property type="entry name" value="Probable bacterial effector-binding domain"/>
    <property type="match status" value="1"/>
</dbReference>
<dbReference type="InterPro" id="IPR000551">
    <property type="entry name" value="MerR-type_HTH_dom"/>
</dbReference>
<dbReference type="Proteomes" id="UP000253817">
    <property type="component" value="Unassembled WGS sequence"/>
</dbReference>
<dbReference type="RefSeq" id="WP_114547564.1">
    <property type="nucleotide sequence ID" value="NZ_CALJMG010000169.1"/>
</dbReference>
<dbReference type="Pfam" id="PF06445">
    <property type="entry name" value="GyrI-like"/>
    <property type="match status" value="1"/>
</dbReference>
<dbReference type="PANTHER" id="PTHR30204">
    <property type="entry name" value="REDOX-CYCLING DRUG-SENSING TRANSCRIPTIONAL ACTIVATOR SOXR"/>
    <property type="match status" value="1"/>
</dbReference>
<evidence type="ECO:0000256" key="1">
    <source>
        <dbReference type="ARBA" id="ARBA00023125"/>
    </source>
</evidence>
<reference evidence="3 5" key="1">
    <citation type="journal article" date="2018" name="Elife">
        <title>Discovery and characterization of a prevalent human gut bacterial enzyme sufficient for the inactivation of a family of plant toxins.</title>
        <authorList>
            <person name="Koppel N."/>
            <person name="Bisanz J.E."/>
            <person name="Pandelia M.E."/>
            <person name="Turnbaugh P.J."/>
            <person name="Balskus E.P."/>
        </authorList>
    </citation>
    <scope>NUCLEOTIDE SEQUENCE [LARGE SCALE GENOMIC DNA]</scope>
    <source>
        <strain evidence="3 5">DSM 16107</strain>
    </source>
</reference>
<proteinExistence type="predicted"/>
<reference evidence="6" key="2">
    <citation type="submission" date="2018-05" db="EMBL/GenBank/DDBJ databases">
        <title>Genome Sequencing of selected type strains of the family Eggerthellaceae.</title>
        <authorList>
            <person name="Danylec N."/>
            <person name="Stoll D.A."/>
            <person name="Doetsch A."/>
            <person name="Huch M."/>
        </authorList>
    </citation>
    <scope>NUCLEOTIDE SEQUENCE [LARGE SCALE GENOMIC DNA]</scope>
    <source>
        <strain evidence="6">DSM 16107</strain>
    </source>
</reference>
<dbReference type="Gene3D" id="1.10.1660.10">
    <property type="match status" value="1"/>
</dbReference>
<dbReference type="SMART" id="SM00422">
    <property type="entry name" value="HTH_MERR"/>
    <property type="match status" value="1"/>
</dbReference>
<dbReference type="AlphaFoldDB" id="A0A3N0IYA7"/>
<evidence type="ECO:0000313" key="3">
    <source>
        <dbReference type="EMBL" id="RDB65982.1"/>
    </source>
</evidence>
<dbReference type="Gene3D" id="3.20.80.10">
    <property type="entry name" value="Regulatory factor, effector binding domain"/>
    <property type="match status" value="1"/>
</dbReference>
<dbReference type="InterPro" id="IPR011256">
    <property type="entry name" value="Reg_factor_effector_dom_sf"/>
</dbReference>
<keyword evidence="5" id="KW-1185">Reference proteome</keyword>
<keyword evidence="1" id="KW-0238">DNA-binding</keyword>
<dbReference type="PROSITE" id="PS50937">
    <property type="entry name" value="HTH_MERR_2"/>
    <property type="match status" value="1"/>
</dbReference>
<evidence type="ECO:0000313" key="6">
    <source>
        <dbReference type="Proteomes" id="UP000270112"/>
    </source>
</evidence>
<evidence type="ECO:0000259" key="2">
    <source>
        <dbReference type="PROSITE" id="PS50937"/>
    </source>
</evidence>
<accession>A0A3N0IYA7</accession>
<feature type="domain" description="HTH merR-type" evidence="2">
    <location>
        <begin position="8"/>
        <end position="77"/>
    </location>
</feature>
<dbReference type="InterPro" id="IPR009061">
    <property type="entry name" value="DNA-bd_dom_put_sf"/>
</dbReference>